<dbReference type="AlphaFoldDB" id="A0A2S2Q3C6"/>
<reference evidence="1" key="1">
    <citation type="submission" date="2018-04" db="EMBL/GenBank/DDBJ databases">
        <title>Transcriptome assembly of Sipha flava.</title>
        <authorList>
            <person name="Scully E.D."/>
            <person name="Geib S.M."/>
            <person name="Palmer N.A."/>
            <person name="Koch K."/>
            <person name="Bradshaw J."/>
            <person name="Heng-Moss T."/>
            <person name="Sarath G."/>
        </authorList>
    </citation>
    <scope>NUCLEOTIDE SEQUENCE</scope>
</reference>
<gene>
    <name evidence="1" type="ORF">g.186223</name>
</gene>
<dbReference type="EMBL" id="GGMS01002993">
    <property type="protein sequence ID" value="MBY72196.1"/>
    <property type="molecule type" value="Transcribed_RNA"/>
</dbReference>
<accession>A0A2S2Q3C6</accession>
<name>A0A2S2Q3C6_9HEMI</name>
<sequence length="100" mass="11639">MRAVSLTITVIIARQQCLRASRETFGDRWNSPLRRGGGEVSGPRVNNSNCKRTRRFEYCFSRNSYSTRNRASHVIIRTRRTHVFTFRIALPRAAIVLFPR</sequence>
<proteinExistence type="predicted"/>
<evidence type="ECO:0000313" key="1">
    <source>
        <dbReference type="EMBL" id="MBY72196.1"/>
    </source>
</evidence>
<organism evidence="1">
    <name type="scientific">Sipha flava</name>
    <name type="common">yellow sugarcane aphid</name>
    <dbReference type="NCBI Taxonomy" id="143950"/>
    <lineage>
        <taxon>Eukaryota</taxon>
        <taxon>Metazoa</taxon>
        <taxon>Ecdysozoa</taxon>
        <taxon>Arthropoda</taxon>
        <taxon>Hexapoda</taxon>
        <taxon>Insecta</taxon>
        <taxon>Pterygota</taxon>
        <taxon>Neoptera</taxon>
        <taxon>Paraneoptera</taxon>
        <taxon>Hemiptera</taxon>
        <taxon>Sternorrhyncha</taxon>
        <taxon>Aphidomorpha</taxon>
        <taxon>Aphidoidea</taxon>
        <taxon>Aphididae</taxon>
        <taxon>Sipha</taxon>
    </lineage>
</organism>
<protein>
    <submittedName>
        <fullName evidence="1">Uncharacterized protein</fullName>
    </submittedName>
</protein>